<dbReference type="PROSITE" id="PS51257">
    <property type="entry name" value="PROKAR_LIPOPROTEIN"/>
    <property type="match status" value="1"/>
</dbReference>
<dbReference type="InterPro" id="IPR006059">
    <property type="entry name" value="SBP"/>
</dbReference>
<evidence type="ECO:0000256" key="6">
    <source>
        <dbReference type="SAM" id="MobiDB-lite"/>
    </source>
</evidence>
<reference evidence="8 9" key="1">
    <citation type="journal article" date="2009" name="Int. J. Syst. Evol. Microbiol.">
        <title>Paenibacillus contaminans sp. nov., isolated from a contaminated laboratory plate.</title>
        <authorList>
            <person name="Chou J.H."/>
            <person name="Lee J.H."/>
            <person name="Lin M.C."/>
            <person name="Chang P.S."/>
            <person name="Arun A.B."/>
            <person name="Young C.C."/>
            <person name="Chen W.M."/>
        </authorList>
    </citation>
    <scope>NUCLEOTIDE SEQUENCE [LARGE SCALE GENOMIC DNA]</scope>
    <source>
        <strain evidence="8 9">CKOBP-6</strain>
    </source>
</reference>
<gene>
    <name evidence="8" type="ORF">DQG23_11460</name>
</gene>
<evidence type="ECO:0000256" key="5">
    <source>
        <dbReference type="ARBA" id="ARBA00023288"/>
    </source>
</evidence>
<accession>A0A329MP04</accession>
<dbReference type="PANTHER" id="PTHR43649">
    <property type="entry name" value="ARABINOSE-BINDING PROTEIN-RELATED"/>
    <property type="match status" value="1"/>
</dbReference>
<keyword evidence="1" id="KW-1003">Cell membrane</keyword>
<evidence type="ECO:0000313" key="9">
    <source>
        <dbReference type="Proteomes" id="UP000250369"/>
    </source>
</evidence>
<dbReference type="Gene3D" id="3.40.190.10">
    <property type="entry name" value="Periplasmic binding protein-like II"/>
    <property type="match status" value="2"/>
</dbReference>
<protein>
    <submittedName>
        <fullName evidence="8">Sugar ABC transporter permease</fullName>
    </submittedName>
</protein>
<dbReference type="PANTHER" id="PTHR43649:SF33">
    <property type="entry name" value="POLYGALACTURONAN_RHAMNOGALACTURONAN-BINDING PROTEIN YTCQ"/>
    <property type="match status" value="1"/>
</dbReference>
<dbReference type="CDD" id="cd13580">
    <property type="entry name" value="PBP2_AlgQ_like_1"/>
    <property type="match status" value="1"/>
</dbReference>
<feature type="chain" id="PRO_5016312379" evidence="7">
    <location>
        <begin position="18"/>
        <end position="511"/>
    </location>
</feature>
<evidence type="ECO:0000313" key="8">
    <source>
        <dbReference type="EMBL" id="RAV21270.1"/>
    </source>
</evidence>
<dbReference type="InterPro" id="IPR050490">
    <property type="entry name" value="Bact_solute-bd_prot1"/>
</dbReference>
<keyword evidence="4" id="KW-0564">Palmitate</keyword>
<feature type="signal peptide" evidence="7">
    <location>
        <begin position="1"/>
        <end position="17"/>
    </location>
</feature>
<keyword evidence="5" id="KW-0449">Lipoprotein</keyword>
<keyword evidence="9" id="KW-1185">Reference proteome</keyword>
<sequence length="511" mass="55677">MITFSKMAKKSTMGSLAAVMALGATVGCSGEKPKESATSASPNTSNSASPSKTPITISMMVPQYTTEPVKADSPGMQKIREYTGYNIDINWVVGAGFEEKLNATIASGSMPQVLVIPDNKSANIVNAARSGMFWEVGPYLKDYPNLANLNPQILTNISLDGKIYGLPRTRPLSRSGILFRKDWLDNVGLKAPQTVDELYEVLKAFTLNDPDKNGKNDTFGLSDQGAAIDNLAIYFGAPLTWGVQPDGKLIPSFMTPEYLEAMKFNRKLYTEKLVNQDFLIAKDGYVANINQGKAGFLFTAVDSVTTALFADLKKLNPQATLDVATGIKGPKGEFTPADAGYAGLLMFPKSSVKTEQDLKNILAFFNKMTDKQMIDLTMLGVEGHTYTMENGMPKVNSDLYNKEINPLNQIMVKLGIFGPKPGDTPMETKWKGIVADNEKKGVSNPTAPLISQANVEKGAQLLKQVTDARGKFIMGELDEAGWQQAIETWRKNGGDQIIAEFTAEYAKINKK</sequence>
<name>A0A329MP04_9BACL</name>
<dbReference type="Proteomes" id="UP000250369">
    <property type="component" value="Unassembled WGS sequence"/>
</dbReference>
<comment type="caution">
    <text evidence="8">The sequence shown here is derived from an EMBL/GenBank/DDBJ whole genome shotgun (WGS) entry which is preliminary data.</text>
</comment>
<evidence type="ECO:0000256" key="1">
    <source>
        <dbReference type="ARBA" id="ARBA00022475"/>
    </source>
</evidence>
<dbReference type="EMBL" id="QMFB01000005">
    <property type="protein sequence ID" value="RAV21270.1"/>
    <property type="molecule type" value="Genomic_DNA"/>
</dbReference>
<proteinExistence type="predicted"/>
<evidence type="ECO:0000256" key="4">
    <source>
        <dbReference type="ARBA" id="ARBA00023139"/>
    </source>
</evidence>
<dbReference type="SUPFAM" id="SSF53850">
    <property type="entry name" value="Periplasmic binding protein-like II"/>
    <property type="match status" value="1"/>
</dbReference>
<dbReference type="AlphaFoldDB" id="A0A329MP04"/>
<feature type="region of interest" description="Disordered" evidence="6">
    <location>
        <begin position="30"/>
        <end position="56"/>
    </location>
</feature>
<keyword evidence="2 7" id="KW-0732">Signal</keyword>
<keyword evidence="3" id="KW-0472">Membrane</keyword>
<dbReference type="OrthoDB" id="9787283at2"/>
<feature type="compositionally biased region" description="Low complexity" evidence="6">
    <location>
        <begin position="36"/>
        <end position="51"/>
    </location>
</feature>
<dbReference type="Pfam" id="PF01547">
    <property type="entry name" value="SBP_bac_1"/>
    <property type="match status" value="1"/>
</dbReference>
<dbReference type="RefSeq" id="WP_113030974.1">
    <property type="nucleotide sequence ID" value="NZ_QMFB01000005.1"/>
</dbReference>
<evidence type="ECO:0000256" key="2">
    <source>
        <dbReference type="ARBA" id="ARBA00022729"/>
    </source>
</evidence>
<organism evidence="8 9">
    <name type="scientific">Paenibacillus contaminans</name>
    <dbReference type="NCBI Taxonomy" id="450362"/>
    <lineage>
        <taxon>Bacteria</taxon>
        <taxon>Bacillati</taxon>
        <taxon>Bacillota</taxon>
        <taxon>Bacilli</taxon>
        <taxon>Bacillales</taxon>
        <taxon>Paenibacillaceae</taxon>
        <taxon>Paenibacillus</taxon>
    </lineage>
</organism>
<evidence type="ECO:0000256" key="3">
    <source>
        <dbReference type="ARBA" id="ARBA00023136"/>
    </source>
</evidence>
<evidence type="ECO:0000256" key="7">
    <source>
        <dbReference type="SAM" id="SignalP"/>
    </source>
</evidence>